<proteinExistence type="predicted"/>
<evidence type="ECO:0000313" key="1">
    <source>
        <dbReference type="EMBL" id="MBL0420074.1"/>
    </source>
</evidence>
<protein>
    <submittedName>
        <fullName evidence="1">DUF938 domain-containing protein</fullName>
    </submittedName>
</protein>
<reference evidence="1" key="1">
    <citation type="submission" date="2021-01" db="EMBL/GenBank/DDBJ databases">
        <title>Ramlibacter sp. strain AW1 16S ribosomal RNA gene Genome sequencing and assembly.</title>
        <authorList>
            <person name="Kang M."/>
        </authorList>
    </citation>
    <scope>NUCLEOTIDE SEQUENCE</scope>
    <source>
        <strain evidence="1">AW1</strain>
    </source>
</reference>
<dbReference type="CDD" id="cd02440">
    <property type="entry name" value="AdoMet_MTases"/>
    <property type="match status" value="1"/>
</dbReference>
<dbReference type="Gene3D" id="3.40.50.150">
    <property type="entry name" value="Vaccinia Virus protein VP39"/>
    <property type="match status" value="1"/>
</dbReference>
<dbReference type="PANTHER" id="PTHR20974">
    <property type="entry name" value="UPF0585 PROTEIN CG18661"/>
    <property type="match status" value="1"/>
</dbReference>
<sequence length="202" mass="21650">MGGLPGSPAADRNKQPIFEVLCRVLPARGTALEVAAGTGQHAAWFAARLPGWRWLPTDFDAGMLPVIAARTADLPNVLQPRALDAAQAEWPLRERFELLYCANMIHIAPWTAGQGLLRGAARHLVPGGLLVLYGPYLEADVPTAPSNAAFDQDLRSRNGAWGLRRLDAVAAEAADAGLVLRERHALPANNLLLVFALDDPAT</sequence>
<dbReference type="Pfam" id="PF06080">
    <property type="entry name" value="DUF938"/>
    <property type="match status" value="1"/>
</dbReference>
<organism evidence="1 2">
    <name type="scientific">Ramlibacter aurantiacus</name>
    <dbReference type="NCBI Taxonomy" id="2801330"/>
    <lineage>
        <taxon>Bacteria</taxon>
        <taxon>Pseudomonadati</taxon>
        <taxon>Pseudomonadota</taxon>
        <taxon>Betaproteobacteria</taxon>
        <taxon>Burkholderiales</taxon>
        <taxon>Comamonadaceae</taxon>
        <taxon>Ramlibacter</taxon>
    </lineage>
</organism>
<dbReference type="EMBL" id="JAEQNA010000001">
    <property type="protein sequence ID" value="MBL0420074.1"/>
    <property type="molecule type" value="Genomic_DNA"/>
</dbReference>
<evidence type="ECO:0000313" key="2">
    <source>
        <dbReference type="Proteomes" id="UP000613011"/>
    </source>
</evidence>
<dbReference type="Proteomes" id="UP000613011">
    <property type="component" value="Unassembled WGS sequence"/>
</dbReference>
<dbReference type="InterPro" id="IPR010342">
    <property type="entry name" value="DUF938"/>
</dbReference>
<dbReference type="PANTHER" id="PTHR20974:SF0">
    <property type="entry name" value="UPF0585 PROTEIN CG18661"/>
    <property type="match status" value="1"/>
</dbReference>
<keyword evidence="2" id="KW-1185">Reference proteome</keyword>
<gene>
    <name evidence="1" type="ORF">JI739_06905</name>
</gene>
<accession>A0A936ZT07</accession>
<dbReference type="AlphaFoldDB" id="A0A936ZT07"/>
<dbReference type="InterPro" id="IPR029063">
    <property type="entry name" value="SAM-dependent_MTases_sf"/>
</dbReference>
<comment type="caution">
    <text evidence="1">The sequence shown here is derived from an EMBL/GenBank/DDBJ whole genome shotgun (WGS) entry which is preliminary data.</text>
</comment>
<dbReference type="RefSeq" id="WP_201683066.1">
    <property type="nucleotide sequence ID" value="NZ_JAEQNA010000001.1"/>
</dbReference>
<dbReference type="SUPFAM" id="SSF53335">
    <property type="entry name" value="S-adenosyl-L-methionine-dependent methyltransferases"/>
    <property type="match status" value="1"/>
</dbReference>
<name>A0A936ZT07_9BURK</name>